<dbReference type="EMBL" id="JBHUOP010000002">
    <property type="protein sequence ID" value="MFD2840247.1"/>
    <property type="molecule type" value="Genomic_DNA"/>
</dbReference>
<gene>
    <name evidence="7" type="ORF">ACFSYH_06650</name>
</gene>
<evidence type="ECO:0000256" key="2">
    <source>
        <dbReference type="ARBA" id="ARBA00022630"/>
    </source>
</evidence>
<reference evidence="8" key="1">
    <citation type="journal article" date="2019" name="Int. J. Syst. Evol. Microbiol.">
        <title>The Global Catalogue of Microorganisms (GCM) 10K type strain sequencing project: providing services to taxonomists for standard genome sequencing and annotation.</title>
        <authorList>
            <consortium name="The Broad Institute Genomics Platform"/>
            <consortium name="The Broad Institute Genome Sequencing Center for Infectious Disease"/>
            <person name="Wu L."/>
            <person name="Ma J."/>
        </authorList>
    </citation>
    <scope>NUCLEOTIDE SEQUENCE [LARGE SCALE GENOMIC DNA]</scope>
    <source>
        <strain evidence="8">KCTC 33576</strain>
    </source>
</reference>
<dbReference type="InterPro" id="IPR001155">
    <property type="entry name" value="OxRdtase_FMN_N"/>
</dbReference>
<evidence type="ECO:0000259" key="6">
    <source>
        <dbReference type="Pfam" id="PF00724"/>
    </source>
</evidence>
<dbReference type="Pfam" id="PF00724">
    <property type="entry name" value="Oxidored_FMN"/>
    <property type="match status" value="1"/>
</dbReference>
<dbReference type="PANTHER" id="PTHR43303:SF4">
    <property type="entry name" value="NADPH DEHYDROGENASE C23G7.10C-RELATED"/>
    <property type="match status" value="1"/>
</dbReference>
<keyword evidence="2" id="KW-0285">Flavoprotein</keyword>
<feature type="domain" description="NADH:flavin oxidoreductase/NADH oxidase N-terminal" evidence="6">
    <location>
        <begin position="3"/>
        <end position="349"/>
    </location>
</feature>
<dbReference type="Proteomes" id="UP001597391">
    <property type="component" value="Unassembled WGS sequence"/>
</dbReference>
<evidence type="ECO:0000256" key="4">
    <source>
        <dbReference type="ARBA" id="ARBA00022857"/>
    </source>
</evidence>
<evidence type="ECO:0000256" key="1">
    <source>
        <dbReference type="ARBA" id="ARBA00001917"/>
    </source>
</evidence>
<dbReference type="RefSeq" id="WP_377466028.1">
    <property type="nucleotide sequence ID" value="NZ_JBHUOP010000002.1"/>
</dbReference>
<keyword evidence="8" id="KW-1185">Reference proteome</keyword>
<sequence>MSKLFSPITLSAAEGTGLTLRNRAFVAPMCQYSADGEDGVATSWHLQHYGSFAAGGFSLVVVEATGVLPEGRISPRCLGIYDEPTEAAHARIVEMAHGLGAAAGLQIGHAGGKGSTYPTLPGFDAGTVPVSEGGWATFGPTDKAVFPGLADPIALDREGIERVIEGFADAARRADRAGYDVLQIHAAHGYLIHQFLSPLTNTRTDEYGGSEENRTRLLREVTAAVREAWPAHKPLGIRVSATDWDEAGWTVQATATIVRTLAEDHGITWVDVSSGGLVAGSKIPVGPGYQVPLALELTQALADLDVAVSAVGLVANPDQAETILVTGQAHAISIGRAALGNPHWASAAAVALRAATPDAHIQPQYWRAHWS</sequence>
<dbReference type="Gene3D" id="3.20.20.70">
    <property type="entry name" value="Aldolase class I"/>
    <property type="match status" value="1"/>
</dbReference>
<proteinExistence type="predicted"/>
<keyword evidence="5" id="KW-0560">Oxidoreductase</keyword>
<accession>A0ABW5XDQ4</accession>
<comment type="caution">
    <text evidence="7">The sequence shown here is derived from an EMBL/GenBank/DDBJ whole genome shotgun (WGS) entry which is preliminary data.</text>
</comment>
<name>A0ABW5XDQ4_9MICO</name>
<evidence type="ECO:0000256" key="3">
    <source>
        <dbReference type="ARBA" id="ARBA00022643"/>
    </source>
</evidence>
<dbReference type="CDD" id="cd02932">
    <property type="entry name" value="OYE_YqiM_FMN"/>
    <property type="match status" value="1"/>
</dbReference>
<keyword evidence="4" id="KW-0521">NADP</keyword>
<organism evidence="7 8">
    <name type="scientific">Populibacterium corticicola</name>
    <dbReference type="NCBI Taxonomy" id="1812826"/>
    <lineage>
        <taxon>Bacteria</taxon>
        <taxon>Bacillati</taxon>
        <taxon>Actinomycetota</taxon>
        <taxon>Actinomycetes</taxon>
        <taxon>Micrococcales</taxon>
        <taxon>Jonesiaceae</taxon>
        <taxon>Populibacterium</taxon>
    </lineage>
</organism>
<evidence type="ECO:0000313" key="8">
    <source>
        <dbReference type="Proteomes" id="UP001597391"/>
    </source>
</evidence>
<dbReference type="PANTHER" id="PTHR43303">
    <property type="entry name" value="NADPH DEHYDROGENASE C23G7.10C-RELATED"/>
    <property type="match status" value="1"/>
</dbReference>
<dbReference type="InterPro" id="IPR044152">
    <property type="entry name" value="YqjM-like"/>
</dbReference>
<protein>
    <submittedName>
        <fullName evidence="7">NADH:flavin oxidoreductase/NADH oxidase</fullName>
    </submittedName>
</protein>
<dbReference type="SUPFAM" id="SSF51395">
    <property type="entry name" value="FMN-linked oxidoreductases"/>
    <property type="match status" value="1"/>
</dbReference>
<dbReference type="InterPro" id="IPR013785">
    <property type="entry name" value="Aldolase_TIM"/>
</dbReference>
<evidence type="ECO:0000313" key="7">
    <source>
        <dbReference type="EMBL" id="MFD2840247.1"/>
    </source>
</evidence>
<evidence type="ECO:0000256" key="5">
    <source>
        <dbReference type="ARBA" id="ARBA00023002"/>
    </source>
</evidence>
<comment type="cofactor">
    <cofactor evidence="1">
        <name>FMN</name>
        <dbReference type="ChEBI" id="CHEBI:58210"/>
    </cofactor>
</comment>
<keyword evidence="3" id="KW-0288">FMN</keyword>